<evidence type="ECO:0000259" key="6">
    <source>
        <dbReference type="SMART" id="SM00385"/>
    </source>
</evidence>
<dbReference type="InterPro" id="IPR006671">
    <property type="entry name" value="Cyclin_N"/>
</dbReference>
<evidence type="ECO:0008006" key="10">
    <source>
        <dbReference type="Google" id="ProtNLM"/>
    </source>
</evidence>
<gene>
    <name evidence="8" type="ORF">QVD17_05767</name>
</gene>
<dbReference type="CDD" id="cd20544">
    <property type="entry name" value="CYCLIN_AtCycD-like_rpt2"/>
    <property type="match status" value="1"/>
</dbReference>
<dbReference type="EMBL" id="JAUHHV010000001">
    <property type="protein sequence ID" value="KAK1439942.1"/>
    <property type="molecule type" value="Genomic_DNA"/>
</dbReference>
<dbReference type="PROSITE" id="PS00292">
    <property type="entry name" value="CYCLINS"/>
    <property type="match status" value="1"/>
</dbReference>
<protein>
    <recommendedName>
        <fullName evidence="10">Cyclin D3</fullName>
    </recommendedName>
</protein>
<dbReference type="Proteomes" id="UP001229421">
    <property type="component" value="Unassembled WGS sequence"/>
</dbReference>
<evidence type="ECO:0000256" key="1">
    <source>
        <dbReference type="ARBA" id="ARBA00009065"/>
    </source>
</evidence>
<dbReference type="InterPro" id="IPR004367">
    <property type="entry name" value="Cyclin_C-dom"/>
</dbReference>
<comment type="caution">
    <text evidence="8">The sequence shown here is derived from an EMBL/GenBank/DDBJ whole genome shotgun (WGS) entry which is preliminary data.</text>
</comment>
<evidence type="ECO:0000256" key="3">
    <source>
        <dbReference type="ARBA" id="ARBA00023127"/>
    </source>
</evidence>
<dbReference type="SUPFAM" id="SSF47954">
    <property type="entry name" value="Cyclin-like"/>
    <property type="match status" value="2"/>
</dbReference>
<dbReference type="Pfam" id="PF00134">
    <property type="entry name" value="Cyclin_N"/>
    <property type="match status" value="1"/>
</dbReference>
<dbReference type="InterPro" id="IPR048258">
    <property type="entry name" value="Cyclins_cyclin-box"/>
</dbReference>
<dbReference type="GO" id="GO:0051301">
    <property type="term" value="P:cell division"/>
    <property type="evidence" value="ECO:0007669"/>
    <property type="project" value="UniProtKB-KW"/>
</dbReference>
<dbReference type="InterPro" id="IPR013763">
    <property type="entry name" value="Cyclin-like_dom"/>
</dbReference>
<evidence type="ECO:0000313" key="9">
    <source>
        <dbReference type="Proteomes" id="UP001229421"/>
    </source>
</evidence>
<dbReference type="FunFam" id="1.10.472.10:FF:000060">
    <property type="entry name" value="D6-type cyclin"/>
    <property type="match status" value="1"/>
</dbReference>
<keyword evidence="9" id="KW-1185">Reference proteome</keyword>
<keyword evidence="2" id="KW-0132">Cell division</keyword>
<organism evidence="8 9">
    <name type="scientific">Tagetes erecta</name>
    <name type="common">African marigold</name>
    <dbReference type="NCBI Taxonomy" id="13708"/>
    <lineage>
        <taxon>Eukaryota</taxon>
        <taxon>Viridiplantae</taxon>
        <taxon>Streptophyta</taxon>
        <taxon>Embryophyta</taxon>
        <taxon>Tracheophyta</taxon>
        <taxon>Spermatophyta</taxon>
        <taxon>Magnoliopsida</taxon>
        <taxon>eudicotyledons</taxon>
        <taxon>Gunneridae</taxon>
        <taxon>Pentapetalae</taxon>
        <taxon>asterids</taxon>
        <taxon>campanulids</taxon>
        <taxon>Asterales</taxon>
        <taxon>Asteraceae</taxon>
        <taxon>Asteroideae</taxon>
        <taxon>Heliantheae alliance</taxon>
        <taxon>Tageteae</taxon>
        <taxon>Tagetes</taxon>
    </lineage>
</organism>
<name>A0AAD8LEG0_TARER</name>
<feature type="domain" description="Cyclin-like" evidence="6">
    <location>
        <begin position="88"/>
        <end position="176"/>
    </location>
</feature>
<evidence type="ECO:0000256" key="5">
    <source>
        <dbReference type="RuleBase" id="RU000383"/>
    </source>
</evidence>
<proteinExistence type="inferred from homology"/>
<dbReference type="Pfam" id="PF02984">
    <property type="entry name" value="Cyclin_C"/>
    <property type="match status" value="1"/>
</dbReference>
<dbReference type="FunFam" id="1.10.472.10:FF:000070">
    <property type="entry name" value="CYCLIN D32"/>
    <property type="match status" value="1"/>
</dbReference>
<evidence type="ECO:0000256" key="2">
    <source>
        <dbReference type="ARBA" id="ARBA00022618"/>
    </source>
</evidence>
<evidence type="ECO:0000256" key="4">
    <source>
        <dbReference type="ARBA" id="ARBA00023306"/>
    </source>
</evidence>
<feature type="domain" description="Cyclin C-terminal" evidence="7">
    <location>
        <begin position="185"/>
        <end position="309"/>
    </location>
</feature>
<dbReference type="GO" id="GO:0010444">
    <property type="term" value="P:guard mother cell differentiation"/>
    <property type="evidence" value="ECO:0007669"/>
    <property type="project" value="UniProtKB-ARBA"/>
</dbReference>
<dbReference type="InterPro" id="IPR036915">
    <property type="entry name" value="Cyclin-like_sf"/>
</dbReference>
<dbReference type="Gene3D" id="1.10.472.10">
    <property type="entry name" value="Cyclin-like"/>
    <property type="match status" value="2"/>
</dbReference>
<dbReference type="CDD" id="cd20543">
    <property type="entry name" value="CYCLIN_AtCycD-like_rpt1"/>
    <property type="match status" value="1"/>
</dbReference>
<dbReference type="GO" id="GO:0048316">
    <property type="term" value="P:seed development"/>
    <property type="evidence" value="ECO:0007669"/>
    <property type="project" value="UniProtKB-ARBA"/>
</dbReference>
<dbReference type="SMART" id="SM01332">
    <property type="entry name" value="Cyclin_C"/>
    <property type="match status" value="1"/>
</dbReference>
<dbReference type="SMART" id="SM00385">
    <property type="entry name" value="CYCLIN"/>
    <property type="match status" value="1"/>
</dbReference>
<dbReference type="PANTHER" id="PTHR10177">
    <property type="entry name" value="CYCLINS"/>
    <property type="match status" value="1"/>
</dbReference>
<sequence>MAILSPYSSSFLDTLFCNEQHEDEFTQTTLTDSSHLHFPPLDQLDLFWEHEELLTLFTKEQQQQQTPCTFSFGKTGPCSFAARKEAVDWILKVKGYYGFRPLTAILAINYLDRFLSSLHFQTDLPWMIQLVAVSCLSLAAKVEETEVPLLLDLQVDDTKFLFEAKNIQKMELLVMSALKWRMNPVTPISFLDHIVRRLGLTDHVHWDFFKKCETLILSLISDSRFMCYKPSVLATASMLCVVDEIDPPNSVDYKSQLLDLLKTTKDDIHECYDLVMELAHDDHNKRKHDAIETTMYPVSPAGVIDFTCDESSNDSCEFNTFNVHEPSFKKTRIDQQFGFGFGSLISSNHG</sequence>
<accession>A0AAD8LEG0</accession>
<reference evidence="8" key="1">
    <citation type="journal article" date="2023" name="bioRxiv">
        <title>Improved chromosome-level genome assembly for marigold (Tagetes erecta).</title>
        <authorList>
            <person name="Jiang F."/>
            <person name="Yuan L."/>
            <person name="Wang S."/>
            <person name="Wang H."/>
            <person name="Xu D."/>
            <person name="Wang A."/>
            <person name="Fan W."/>
        </authorList>
    </citation>
    <scope>NUCLEOTIDE SEQUENCE</scope>
    <source>
        <strain evidence="8">WSJ</strain>
        <tissue evidence="8">Leaf</tissue>
    </source>
</reference>
<dbReference type="InterPro" id="IPR039361">
    <property type="entry name" value="Cyclin"/>
</dbReference>
<evidence type="ECO:0000259" key="7">
    <source>
        <dbReference type="SMART" id="SM01332"/>
    </source>
</evidence>
<keyword evidence="3 5" id="KW-0195">Cyclin</keyword>
<evidence type="ECO:0000313" key="8">
    <source>
        <dbReference type="EMBL" id="KAK1439942.1"/>
    </source>
</evidence>
<dbReference type="AlphaFoldDB" id="A0AAD8LEG0"/>
<comment type="similarity">
    <text evidence="1">Belongs to the cyclin family. Cyclin D subfamily.</text>
</comment>
<keyword evidence="4" id="KW-0131">Cell cycle</keyword>